<dbReference type="Proteomes" id="UP000031623">
    <property type="component" value="Chromosome"/>
</dbReference>
<dbReference type="SUPFAM" id="SSF47336">
    <property type="entry name" value="ACP-like"/>
    <property type="match status" value="4"/>
</dbReference>
<evidence type="ECO:0000256" key="14">
    <source>
        <dbReference type="ARBA" id="ARBA00054155"/>
    </source>
</evidence>
<dbReference type="GO" id="GO:0006633">
    <property type="term" value="P:fatty acid biosynthetic process"/>
    <property type="evidence" value="ECO:0007669"/>
    <property type="project" value="UniProtKB-UniPathway"/>
</dbReference>
<feature type="domain" description="Carrier" evidence="17">
    <location>
        <begin position="5732"/>
        <end position="5809"/>
    </location>
</feature>
<dbReference type="GO" id="GO:0005737">
    <property type="term" value="C:cytoplasm"/>
    <property type="evidence" value="ECO:0007669"/>
    <property type="project" value="UniProtKB-SubCell"/>
</dbReference>
<dbReference type="InterPro" id="IPR016039">
    <property type="entry name" value="Thiolase-like"/>
</dbReference>
<dbReference type="HOGENOM" id="CLU_222897_0_0_6"/>
<dbReference type="Gene3D" id="3.40.50.150">
    <property type="entry name" value="Vaccinia Virus protein VP39"/>
    <property type="match status" value="1"/>
</dbReference>
<dbReference type="Gene3D" id="3.40.50.1820">
    <property type="entry name" value="alpha/beta hydrolase"/>
    <property type="match status" value="1"/>
</dbReference>
<dbReference type="InterPro" id="IPR013217">
    <property type="entry name" value="Methyltransf_12"/>
</dbReference>
<feature type="domain" description="Carrier" evidence="17">
    <location>
        <begin position="1354"/>
        <end position="1431"/>
    </location>
</feature>
<dbReference type="SMART" id="SM00829">
    <property type="entry name" value="PKS_ER"/>
    <property type="match status" value="2"/>
</dbReference>
<dbReference type="PROSITE" id="PS52004">
    <property type="entry name" value="KS3_2"/>
    <property type="match status" value="4"/>
</dbReference>
<feature type="domain" description="Carrier" evidence="17">
    <location>
        <begin position="2646"/>
        <end position="2723"/>
    </location>
</feature>
<dbReference type="EMBL" id="AP014633">
    <property type="protein sequence ID" value="BAP56506.1"/>
    <property type="molecule type" value="Genomic_DNA"/>
</dbReference>
<comment type="pathway">
    <text evidence="2">Antibiotic biosynthesis.</text>
</comment>
<keyword evidence="11" id="KW-0456">Lyase</keyword>
<dbReference type="Pfam" id="PF22621">
    <property type="entry name" value="CurL-like_PKS_C"/>
    <property type="match status" value="1"/>
</dbReference>
<dbReference type="SUPFAM" id="SSF53335">
    <property type="entry name" value="S-adenosyl-L-methionine-dependent methyltransferases"/>
    <property type="match status" value="1"/>
</dbReference>
<dbReference type="InterPro" id="IPR036736">
    <property type="entry name" value="ACP-like_sf"/>
</dbReference>
<dbReference type="InterPro" id="IPR014030">
    <property type="entry name" value="Ketoacyl_synth_N"/>
</dbReference>
<dbReference type="SUPFAM" id="SSF51735">
    <property type="entry name" value="NAD(P)-binding Rossmann-fold domains"/>
    <property type="match status" value="5"/>
</dbReference>
<dbReference type="InterPro" id="IPR013149">
    <property type="entry name" value="ADH-like_C"/>
</dbReference>
<evidence type="ECO:0000256" key="16">
    <source>
        <dbReference type="SAM" id="MobiDB-lite"/>
    </source>
</evidence>
<feature type="active site" description="Proton donor; for dehydratase activity" evidence="15">
    <location>
        <position position="3602"/>
    </location>
</feature>
<dbReference type="InterPro" id="IPR001031">
    <property type="entry name" value="Thioesterase"/>
</dbReference>
<dbReference type="InterPro" id="IPR050091">
    <property type="entry name" value="PKS_NRPS_Biosynth_Enz"/>
</dbReference>
<dbReference type="FunFam" id="3.40.47.10:FF:000019">
    <property type="entry name" value="Polyketide synthase type I"/>
    <property type="match status" value="4"/>
</dbReference>
<keyword evidence="9" id="KW-0677">Repeat</keyword>
<feature type="domain" description="Carrier" evidence="17">
    <location>
        <begin position="4616"/>
        <end position="4698"/>
    </location>
</feature>
<dbReference type="InterPro" id="IPR013968">
    <property type="entry name" value="PKS_KR"/>
</dbReference>
<dbReference type="Pfam" id="PF00975">
    <property type="entry name" value="Thioesterase"/>
    <property type="match status" value="1"/>
</dbReference>
<dbReference type="PANTHER" id="PTHR43775">
    <property type="entry name" value="FATTY ACID SYNTHASE"/>
    <property type="match status" value="1"/>
</dbReference>
<dbReference type="SMART" id="SM01294">
    <property type="entry name" value="PKS_PP_betabranch"/>
    <property type="match status" value="2"/>
</dbReference>
<dbReference type="Pfam" id="PF13602">
    <property type="entry name" value="ADH_zinc_N_2"/>
    <property type="match status" value="1"/>
</dbReference>
<feature type="active site" description="Proton donor; for dehydratase activity" evidence="15">
    <location>
        <position position="1222"/>
    </location>
</feature>
<dbReference type="SMART" id="SM00826">
    <property type="entry name" value="PKS_DH"/>
    <property type="match status" value="2"/>
</dbReference>
<dbReference type="InterPro" id="IPR049552">
    <property type="entry name" value="PKS_DH_N"/>
</dbReference>
<feature type="domain" description="PKS/mFAS DH" evidence="19">
    <location>
        <begin position="3379"/>
        <end position="3691"/>
    </location>
</feature>
<keyword evidence="21" id="KW-1185">Reference proteome</keyword>
<evidence type="ECO:0000313" key="21">
    <source>
        <dbReference type="Proteomes" id="UP000031623"/>
    </source>
</evidence>
<evidence type="ECO:0000256" key="15">
    <source>
        <dbReference type="PROSITE-ProRule" id="PRU01363"/>
    </source>
</evidence>
<dbReference type="InterPro" id="IPR029058">
    <property type="entry name" value="AB_hydrolase_fold"/>
</dbReference>
<dbReference type="CDD" id="cd00833">
    <property type="entry name" value="PKS"/>
    <property type="match status" value="4"/>
</dbReference>
<dbReference type="GO" id="GO:0005886">
    <property type="term" value="C:plasma membrane"/>
    <property type="evidence" value="ECO:0007669"/>
    <property type="project" value="TreeGrafter"/>
</dbReference>
<dbReference type="InterPro" id="IPR049551">
    <property type="entry name" value="PKS_DH_C"/>
</dbReference>
<evidence type="ECO:0000256" key="10">
    <source>
        <dbReference type="ARBA" id="ARBA00022857"/>
    </source>
</evidence>
<evidence type="ECO:0000256" key="8">
    <source>
        <dbReference type="ARBA" id="ARBA00022679"/>
    </source>
</evidence>
<dbReference type="InterPro" id="IPR011032">
    <property type="entry name" value="GroES-like_sf"/>
</dbReference>
<dbReference type="InterPro" id="IPR054514">
    <property type="entry name" value="RhiE-like_linker"/>
</dbReference>
<evidence type="ECO:0000313" key="20">
    <source>
        <dbReference type="EMBL" id="BAP56506.1"/>
    </source>
</evidence>
<sequence>MVLTEPHEWHQLSVSGWPVAEPLAHEVTIKVFASAISFTDTICVKGLYPIDYPFVPGFDVSGVVSAVGDRVTSVSVGDPVVALTGPKMGGHASHVNVPETHVVAKPDFISFEEACSVPFVFGTAYYALEELGKLSPKEHVLIHTATGGCGLIALQLARLKGAVCYVTAGKPEKIDYLKRLGVPHVMNYHTTRFDQTIQRMTQNRGVDIVLNMLSGEAIQNGLNCLAPSGRYVELSGHGLLTAPKLDLSKLRFNQSIQTLFFHGLLCQENGQLAQEMLQLMVSWLESEKIVPIVSRIYPIQQMVEALEFVSQGKHIGKVVISHTQQTPTDITDRCLERLLAQKQKAEMYQEGASSPSPVCRLSNQPSTTSPPTEYIGTPQTKKTRKVEVTEEIAVIGMAGKFPQSANLFEFWEAIASGKSCITEIPAKRWSIKEYYDPNPSALGKTNCKWMGCLDDADQFDPLFFNISPREAEIMDPQHRIFLESAWHCIEDAGIPPNSLSNSRCGVFVGCASNDYYMLNQHDSKNQGVIGATGGTPSVLPARISYFLNLKGPSVAVDTACSASLVAVAQACDSLILKNSDLALAGGVLVMPGPLFHVGLGQGGMLSKDGLCFTFDARANGFVPGEGVGTVLLKRLSDALRDGDPIHGVIKGWGINQDGKTNGITAPSGKAQTALEQEVFERFSINPETLTLVEAHGTGTILGDPIEVEALTESFRAFTQKQSYCALGSVKSNIGHLGQGAGIAGLIKVLLALRNKQLPPTINFNTLNPNISLEKSPFYVNTRLKPWETDGNIPRCASVSSFGFSGTNAFMVVEETPKADQAFYSTESTAPWIIPLSAKNSDQLRDAVEQLHQFLQVTTESNAPEQTLSNRAYTLQVGRVAMEERVVFLVKDQTDLIKKLQDFLDGVKEINGCLIRSSKQSNDALSSLLADEDMGDIITQWVKKRKYTELMKLWVNGFAFDWNHLYPTRKPKRISLPTYPFAKEQYWISNNQEDTPSKAEKTTNKTGHIPKTDQLHPLLHKNSSTDSEQCFTSTFSGTEFFFTDHEVNGQKVFPGVGYLEMARAAVEHMSVDDDTDFQLKQVVWAQPIIVDTEARDVFIELVPQEVDRQHGSRTSKEALKYTIYSKSDAGDVVFHSQGSVVFAPNGPPSRINLEKIQSQMTRAPLTFDQIYQAFLSVGFYYGPGHQGIQTLYRGDNQVLAKLSLPPSMVNIYKDYVLHPGLMDSALQASVGLRLDPAMLSENNTVAQSEPAKLPFALESLEILKPCPTEMYSWLRVRSPEPVTKSTAVQKLDVDICDVEGNVCVKIRGISVRMRYEKTDRAQLEISAALPTKNTVTTPDNKQATLKRNEPPDTKALLTTTYQELIQTVSRLQKIKPEQIDLETQLPDYGFDSLIFTELANQLNAQFGLELMPTVFFEQVNLSQLGEHLVKNYGKKLQEVWYPPVDPLESVPKPQLITEPVVHPQPAVKNTVLPKTSFRQSEPIAVIGMACRFPGSAHCEEFWHHLEANHDLMTEIPQDRWIWQDYYGDPRTEPGKINVTEGGFIKNPDRFDARFFEISPIEAETMDPQLRLSMETAWTCIEDAGYQASNLAGSNTGVYFGISSTSDYRDLCQQQHINQGMISVFSCMTPNRLSYFFGFHGPSAAIDTACSSSLVALHRAVGDIRANRCNMALVGGVNLMLNPAMTAGLNQTGMLSADSRCRTFDNRANGYVRGEGVGVILLKPLSAAIQDGDHIYGTIIGSAENHGGKATSPTAPNPTAQKQLLIDAYISAGIPPDTVTYIEAHGTGTKLGDPIEIDALRGAFQDLYKRFQLPTPKQPSCAIGSVKTNIGHLEAAAGISGVIKTLLMIKHQKIAGNVHLQEVNPYLKLEDSPFYLTKETHTWKSIADNEGNPLPRRAGVSSFGVGGANAHVVLEEYLPPPQPIFEQTDATEQPVLIPFSAKQPDRLVEYIEHFRHFLETGRLTPQASAKTLPSLKEIAYTLQVGREPMPHRVIFLVSTIFGLVEGLKNFQQNHHTSNGLRNCWQGHVKKPVAETNQLIKTNESAETTDLTFNQTQLEKVARAWVNGGHVDWEQLYGEIKPTRVSLVTYPFTKTSHWLLKPVSQPGQITHMASWDGVSYQVKWALATHPTTITPPTHTSVLIVCYASQFKFETAILEHYKQNPLVHVRVLRLGDHTRQLSDTEWICGIEDPTGFESCLQTMTTIDGLFFLSMDQQQLETITAEGLVFAQENYEVRLLRLIKYLKQSGKIRQRVDTYLITLNNYSLDNQNLYPYGAGVTGLGYAIAQGNYQFLLRNIDLSSSDLTNSPSYPDLISVILNEPASNRGEVFKFEGGNRYRQTVVRLTLEAPTQPGIRQQGVYVILGGRGRVGQIITRYLIQNYQATVVWIGRSPKEAESVQVALGQFTELAPSPVYIQADVTNLNSIKPAVASVKAAFTQIHGAIFSGLVFSLENSIDQTTETEFKNILTIKTLGSLNFFSAFETESLDFMCYFSSGQAYSFSGASKFSAYATGITYSDALVKSFQKHSKFPIGTINWGFWKPQVGEGLSTQSGDVLEHQLGCFCFDKFVSGIQHGQIDQILCIKTSPTIESLMNLAEGDTSTAPQMVAANVAEPAIKVSSNNDTFSEVSNGSTTKSIPLPQPSIAAPKISVEAFVETTIIESLSNTLKVSQEEIEGETAFSEFGIDSILGVNFVNQLNEQLDISLNMAIIFEYPSVLTLSHHVTTTYKEAIEVLLGQETSQLTASMENDRHKSPFLPQESHTQLKNVTNREPVKPSEIAVIGMSGQCPKAADLETFWNNLIHGVDGIDEFPPTYLDLKNYSQAKQPGKTYCKWGGYLDERNCFEPLFFHLSPREAASMNPHQRLVLQESWKAIEDAGYNPKDLSGSQTGIFIGSEPTGYFYESFTGSSEAIIASRLSYFLNLNGPALVVNTGCSSSGVALHLACESLRHGEIDLALAGGVNACMEQDTLITLAEMEMLSATGRCHSFDKAADGTAFAEGVGIVLLKRLDEAIVDNDPIYGIICASGINQDGASNGITAPNGTAQEQLISNVYQKFQIDPEHISYVEAHGTGTKLGDPVEANALVRAFRKFTQKQAYCAVGSAKAHIGHAAAAAGVLGLIKVLLSIQHQQIPQLLHFNTLNPLIEFDRSPFYIATQTTDWKTPQGKVRMAALNSFGHSGTNAHLVIKEFIPASQPIDNIGATNIISPVLLVFSAKTEESLHQSIQGLVSFYRKQKAQLSKQGISLADIAYTLQVGREAMPHRTVFLVEHPSQLSNQLTAFLNDDPAAKNCWRGYVESKQSALLASDEDANMLIQQWIKKRKLSKIAELWCQNVSIDWELLYQDPKPKRVHLPSYPFAKERYWKPNGDTSKAGQNVAQVIVSALHPLVHENTSTLFEQRFTSTFTGDEFFLADHQLDGNKVLPGVAYFEMVRFAAQVSAQFTTEKATRQPSPSGSNKTAAIHLKQVVWMQPIVLNNALQTVHVGLRTKETSENTRQPEQFQYEIYSTTDISEPVIHSQGMVALIPGGINDESQLTVDVTDLRSQMNLGVLSADQCYQTFKQNGLDYGTSFKGIQEIYMGENQALAKLSLPSSVQDTQDDYLLHPSLMDSALQASLGLILNPGSNGSRLTSGMPFALDSLEVLNSCKPEMYSWVRYSAKVRANAPTQKLDIDLFDEQGTVCVKMRGFSYRTPKTEVLKTSQTSKHHFTELRSLTPIWNTLTTAPSRRVESSTDDQLLLIGSDSTPLVWLQTSYPNSQFLELPPLATIETIQERLAKYSFAHLVWVASAPTVEKNANQAVSPIILDQEYGVLQLFRIIKALLNLGYDIKALSWSVITQKIQLVKPDDLVEPTHAGVFGLMGSVIKEFPHWNIHLLDLDSLESISAEACLSLAWDKQGQGLAYRHTEWFQQAFAQVSDYNPDTEQYKINGVYVVIGGAGGIGEVWSEYMIKHYQANIVWIGRREKDATIDQKISVLAERYQQSPLYISADASQFEALQKALDQIRTIYPTIHGVVHSAIVLQDHSLGNMDEAMFRAGLSAKIDVCVNMERTFGSLELDFMLFFSSIQSFGRAAGQSNYATGCMFKDSFAHMLRHQHRFAVKIMNWGYWGSVGIVKDISFNQSMEQVGFGSIEPDEAMASLQNLVNSHIHQVALLKVVQPQADQVGLLDRFKAQETLTCFPQTQDSLLQRIQKHLPAQDSPQQLAILNQEMEPDVMDPLLTDFLISILDSVGLFKPGVSCIFDLSLETAPAPFYDRWLDSCIDFLDQQNLLSPERTFTKAVRPWSDIWDEWAQQKAGWINNSSQPAQVFLLETCLKALPDILTGKQLATSVMFPNSSMKLVEGVYKDNPVADYFNEVLSNTLVECIQQLIQTDATKKIRILEIGAGTGGTTAKLLPKLQPFSNNIAEYRYTDLSKAFLMHAQEHYQPDFPALVTAIFDVSKPVAEQSIARNHYDLVVSTNCLHATPNIRETLRNAKATLKHQGVLLLNEVNGWFLFGHLTFGLLEGWWLYEDAALRLNGSPGLSSESWHSVLEEEGFESVFFPAKNAHKFGQQIIVASSNGIVRQKTNPDTLLRMTRQAPQKRSQSTQIFLKRPIRTQPAKKVGLNPLINEVPSADADITPAPSAEMTDQMLQAFVTEALKNSVADALKMQHHKIKERQPFSEIGVDSIVAVQLINEINQKLNLLLPTTVLFDYNTIRDLVTFILAEHGDQIRLSLQPKQPTQLVKTPQPTASEAPSKAPKVRPQIPRVTPIKQAFDTGLVSDTVFQRVLIHGPGDIQDVTIDTVSMPRLKPTEVAVSVRAFSLNFADLLCIRGLYPNMPPYPFSPGVEASGVISDRGRAVTTVSVGDEVIVAAGPLLGAHATAMICDQSHVFIKLPSMSFEGACALPSVSITMIEAFKKAQLQTNERILIQTATGGIGLIAVQLAKYYGATIYATAGSNHKVDYLKSLGIPFCINYEKQDFEIEIKRLTQNVGVDVVINTLPGDAIQKGMNCLAPGGRYIEIAMTALKSAKSIDLSVLSANQSFFSIDMGRLGLEKPHKIAEYRQEMLDLYKQGVISPTIGQILPFESVQNAYHALADRATIGKIVVQIPEHLYTSKKIPSKKTNSTTVPVEKTSADTLVNPNLTMEDIAIIGMSGRFAQSESLAQFWDHIKHGHDLVNEVTRWKKSDCIVPGSSKPSYCSRGSFINSIDRFDPAFFNISPEEATYMDPQQRLFLEESWKALEDAGYAGAAMNAKQCGVYVGCTGSDYDKLLEENTPASAFWGNAGSIIPARIAYYLNLQGPAISVDTACSSSLVSIHLACQGLWAKETEMALAGGVSLQMTPGFLQLGNLAGMLSPSGKCFTFDARADGFVPGEAVGVVLLKPLQAALADGDNIHGVIVGSGINQDGSTNGITAPSAKSQHRLERAVYNRFNIHPESIQLLEAHGTGTQLGDSIEFEALTRSFRSDTDKKQFCAIGSLKTNIGHAAAASGVAGLIKLLLSLKHQQIPPSLNFQEGNPAIDFESSPFYVNTQLSEWKTPADQPRRAAISSFGFSGTNAHIVIEEPPTIAKFDSNLPAFIMVLSARTQAQLRQQVLNLLNFCKQTPGLSMNDLSYTLFIGRHHLSHRLSCIAGNQLELVDFLERWYKMETVSQVYVSEISEETNRQQPLLKVYGNQCIDAGLKPNNPVQYLEHLATIADLYTQGYELDFEKLFPKTARKISLPTYPFARDRYWVTDVAEASEDNSNSSEANQIIATNMDSSNAYEAVKLFLQQLIANRLNTPLKEISVRQNYFEMGLTSLGVLQLIQNVQEMLGEPLPKTILYEYFTIEKFSDYLVQHHTDLLNRLPAIAVSLKKQSITKSEPTSTVFEQYPELVHLNRSTERRPVFWFHAGLGGVEPYAIIAEVSQRPFYGIQARGWETDQPPLRGIQAMASYYVQIMQAVQTQEPYDLGGYSLGGMLAYEITRQLQKLGKTVSSIVMLDTFDTSQSGQSGGLVIPKKTQMLQAVNISLQSTVMQKKAQFSKTLIHRDELDGSLNESEFLQHIVELAKTKGLTKTNKQLTNMIQQIAAVQEAYEIDQYVIQPLLDPASVQCYYFRNKSGLFLSKELTSYYTLSDTDIERISSMDGTHYWALWEKNLPNLQIMDVDASCHMMLFSESAVYKKILAFCSMLYSNQGINPTD</sequence>
<feature type="region of interest" description="Disordered" evidence="16">
    <location>
        <begin position="4709"/>
        <end position="4733"/>
    </location>
</feature>
<evidence type="ECO:0000256" key="5">
    <source>
        <dbReference type="ARBA" id="ARBA00022450"/>
    </source>
</evidence>
<dbReference type="Pfam" id="PF00107">
    <property type="entry name" value="ADH_zinc_N"/>
    <property type="match status" value="1"/>
</dbReference>
<feature type="compositionally biased region" description="Polar residues" evidence="16">
    <location>
        <begin position="352"/>
        <end position="371"/>
    </location>
</feature>
<dbReference type="InterPro" id="IPR014031">
    <property type="entry name" value="Ketoacyl_synth_C"/>
</dbReference>
<dbReference type="GO" id="GO:0016829">
    <property type="term" value="F:lyase activity"/>
    <property type="evidence" value="ECO:0007669"/>
    <property type="project" value="UniProtKB-KW"/>
</dbReference>
<dbReference type="GO" id="GO:0031177">
    <property type="term" value="F:phosphopantetheine binding"/>
    <property type="evidence" value="ECO:0007669"/>
    <property type="project" value="InterPro"/>
</dbReference>
<evidence type="ECO:0000256" key="1">
    <source>
        <dbReference type="ARBA" id="ARBA00004496"/>
    </source>
</evidence>
<evidence type="ECO:0000256" key="2">
    <source>
        <dbReference type="ARBA" id="ARBA00004792"/>
    </source>
</evidence>
<dbReference type="SUPFAM" id="SSF53474">
    <property type="entry name" value="alpha/beta-Hydrolases"/>
    <property type="match status" value="1"/>
</dbReference>
<evidence type="ECO:0000259" key="17">
    <source>
        <dbReference type="PROSITE" id="PS50075"/>
    </source>
</evidence>
<keyword evidence="8" id="KW-0808">Transferase</keyword>
<dbReference type="PROSITE" id="PS00606">
    <property type="entry name" value="KS3_1"/>
    <property type="match status" value="4"/>
</dbReference>
<keyword evidence="6" id="KW-0963">Cytoplasm</keyword>
<feature type="region of interest" description="Disordered" evidence="16">
    <location>
        <begin position="352"/>
        <end position="381"/>
    </location>
</feature>
<comment type="function">
    <text evidence="14">Involved in production of the polyketide antibiotic thailandamide.</text>
</comment>
<feature type="compositionally biased region" description="Polar residues" evidence="16">
    <location>
        <begin position="4709"/>
        <end position="4724"/>
    </location>
</feature>
<dbReference type="GO" id="GO:0004312">
    <property type="term" value="F:fatty acid synthase activity"/>
    <property type="evidence" value="ECO:0007669"/>
    <property type="project" value="TreeGrafter"/>
</dbReference>
<evidence type="ECO:0000256" key="13">
    <source>
        <dbReference type="ARBA" id="ARBA00023315"/>
    </source>
</evidence>
<dbReference type="InterPro" id="IPR020806">
    <property type="entry name" value="PKS_PP-bd"/>
</dbReference>
<dbReference type="Pfam" id="PF21089">
    <property type="entry name" value="PKS_DH_N"/>
    <property type="match status" value="2"/>
</dbReference>
<dbReference type="Pfam" id="PF00109">
    <property type="entry name" value="ketoacyl-synt"/>
    <property type="match status" value="4"/>
</dbReference>
<evidence type="ECO:0000259" key="19">
    <source>
        <dbReference type="PROSITE" id="PS52019"/>
    </source>
</evidence>
<dbReference type="SMART" id="SM00825">
    <property type="entry name" value="PKS_KS"/>
    <property type="match status" value="4"/>
</dbReference>
<name>A0A090BVA3_9GAMM</name>
<accession>A0A090BVA3</accession>
<dbReference type="GO" id="GO:0016491">
    <property type="term" value="F:oxidoreductase activity"/>
    <property type="evidence" value="ECO:0007669"/>
    <property type="project" value="InterPro"/>
</dbReference>
<protein>
    <submittedName>
        <fullName evidence="20">Polyketide synthase</fullName>
    </submittedName>
</protein>
<dbReference type="SUPFAM" id="SSF53901">
    <property type="entry name" value="Thiolase-like"/>
    <property type="match status" value="4"/>
</dbReference>
<dbReference type="GO" id="GO:0004315">
    <property type="term" value="F:3-oxoacyl-[acyl-carrier-protein] synthase activity"/>
    <property type="evidence" value="ECO:0007669"/>
    <property type="project" value="InterPro"/>
</dbReference>
<feature type="region of interest" description="N-terminal hotdog fold" evidence="15">
    <location>
        <begin position="3379"/>
        <end position="3522"/>
    </location>
</feature>
<dbReference type="Gene3D" id="3.40.47.10">
    <property type="match status" value="4"/>
</dbReference>
<keyword evidence="13" id="KW-0012">Acyltransferase</keyword>
<dbReference type="SUPFAM" id="SSF50129">
    <property type="entry name" value="GroES-like"/>
    <property type="match status" value="2"/>
</dbReference>
<comment type="subcellular location">
    <subcellularLocation>
        <location evidence="1">Cytoplasm</location>
    </subcellularLocation>
</comment>
<dbReference type="GO" id="GO:0071770">
    <property type="term" value="P:DIM/DIP cell wall layer assembly"/>
    <property type="evidence" value="ECO:0007669"/>
    <property type="project" value="TreeGrafter"/>
</dbReference>
<feature type="region of interest" description="N-terminal hotdog fold" evidence="15">
    <location>
        <begin position="1015"/>
        <end position="1146"/>
    </location>
</feature>
<dbReference type="Pfam" id="PF02801">
    <property type="entry name" value="Ketoacyl-synt_C"/>
    <property type="match status" value="4"/>
</dbReference>
<dbReference type="STRING" id="40754.THII_2209"/>
<keyword evidence="5" id="KW-0596">Phosphopantetheine</keyword>
<evidence type="ECO:0000256" key="7">
    <source>
        <dbReference type="ARBA" id="ARBA00022553"/>
    </source>
</evidence>
<dbReference type="KEGG" id="tig:THII_2209"/>
<dbReference type="PANTHER" id="PTHR43775:SF37">
    <property type="entry name" value="SI:DKEY-61P9.11"/>
    <property type="match status" value="1"/>
</dbReference>
<dbReference type="InterPro" id="IPR020843">
    <property type="entry name" value="ER"/>
</dbReference>
<evidence type="ECO:0000256" key="3">
    <source>
        <dbReference type="ARBA" id="ARBA00005194"/>
    </source>
</evidence>
<dbReference type="Pfam" id="PF08659">
    <property type="entry name" value="KR"/>
    <property type="match status" value="2"/>
</dbReference>
<reference evidence="20 21" key="1">
    <citation type="journal article" date="2014" name="ISME J.">
        <title>Ecophysiology of Thioploca ingrica as revealed by the complete genome sequence supplemented with proteomic evidence.</title>
        <authorList>
            <person name="Kojima H."/>
            <person name="Ogura Y."/>
            <person name="Yamamoto N."/>
            <person name="Togashi T."/>
            <person name="Mori H."/>
            <person name="Watanabe T."/>
            <person name="Nemoto F."/>
            <person name="Kurokawa K."/>
            <person name="Hayashi T."/>
            <person name="Fukui M."/>
        </authorList>
    </citation>
    <scope>NUCLEOTIDE SEQUENCE [LARGE SCALE GENOMIC DNA]</scope>
</reference>
<evidence type="ECO:0000256" key="4">
    <source>
        <dbReference type="ARBA" id="ARBA00006484"/>
    </source>
</evidence>
<dbReference type="Pfam" id="PF22336">
    <property type="entry name" value="RhiE-like_linker"/>
    <property type="match status" value="3"/>
</dbReference>
<dbReference type="UniPathway" id="UPA00094"/>
<dbReference type="PROSITE" id="PS00012">
    <property type="entry name" value="PHOSPHOPANTETHEINE"/>
    <property type="match status" value="2"/>
</dbReference>
<comment type="similarity">
    <text evidence="4">Belongs to the short-chain dehydrogenases/reductases (SDR) family.</text>
</comment>
<feature type="domain" description="Ketosynthase family 3 (KS3)" evidence="18">
    <location>
        <begin position="1479"/>
        <end position="1914"/>
    </location>
</feature>
<dbReference type="Gene3D" id="3.10.129.110">
    <property type="entry name" value="Polyketide synthase dehydratase"/>
    <property type="match status" value="2"/>
</dbReference>
<feature type="region of interest" description="C-terminal hotdog fold" evidence="15">
    <location>
        <begin position="1160"/>
        <end position="1319"/>
    </location>
</feature>
<dbReference type="Pfam" id="PF00550">
    <property type="entry name" value="PP-binding"/>
    <property type="match status" value="4"/>
</dbReference>
<keyword evidence="7" id="KW-0597">Phosphoprotein</keyword>
<dbReference type="InterPro" id="IPR009081">
    <property type="entry name" value="PP-bd_ACP"/>
</dbReference>
<dbReference type="Gene3D" id="1.10.1200.10">
    <property type="entry name" value="ACP-like"/>
    <property type="match status" value="4"/>
</dbReference>
<feature type="domain" description="Ketosynthase family 3 (KS3)" evidence="18">
    <location>
        <begin position="389"/>
        <end position="814"/>
    </location>
</feature>
<dbReference type="SMART" id="SM00823">
    <property type="entry name" value="PKS_PP"/>
    <property type="match status" value="4"/>
</dbReference>
<feature type="region of interest" description="C-terminal hotdog fold" evidence="15">
    <location>
        <begin position="3540"/>
        <end position="3691"/>
    </location>
</feature>
<gene>
    <name evidence="20" type="ORF">THII_2209</name>
</gene>
<dbReference type="Gene3D" id="3.40.50.720">
    <property type="entry name" value="NAD(P)-binding Rossmann-like Domain"/>
    <property type="match status" value="4"/>
</dbReference>
<feature type="active site" description="Proton acceptor; for dehydratase activity" evidence="15">
    <location>
        <position position="3408"/>
    </location>
</feature>
<dbReference type="Gene3D" id="3.90.180.10">
    <property type="entry name" value="Medium-chain alcohol dehydrogenases, catalytic domain"/>
    <property type="match status" value="2"/>
</dbReference>
<dbReference type="InterPro" id="IPR018201">
    <property type="entry name" value="Ketoacyl_synth_AS"/>
</dbReference>
<dbReference type="InterPro" id="IPR057326">
    <property type="entry name" value="KR_dom"/>
</dbReference>
<evidence type="ECO:0000259" key="18">
    <source>
        <dbReference type="PROSITE" id="PS52004"/>
    </source>
</evidence>
<feature type="domain" description="Ketosynthase family 3 (KS3)" evidence="18">
    <location>
        <begin position="5117"/>
        <end position="5535"/>
    </location>
</feature>
<organism evidence="20 21">
    <name type="scientific">Thioploca ingrica</name>
    <dbReference type="NCBI Taxonomy" id="40754"/>
    <lineage>
        <taxon>Bacteria</taxon>
        <taxon>Pseudomonadati</taxon>
        <taxon>Pseudomonadota</taxon>
        <taxon>Gammaproteobacteria</taxon>
        <taxon>Thiotrichales</taxon>
        <taxon>Thiotrichaceae</taxon>
        <taxon>Thioploca</taxon>
    </lineage>
</organism>
<dbReference type="Pfam" id="PF08242">
    <property type="entry name" value="Methyltransf_12"/>
    <property type="match status" value="1"/>
</dbReference>
<feature type="domain" description="PKS/mFAS DH" evidence="19">
    <location>
        <begin position="1015"/>
        <end position="1319"/>
    </location>
</feature>
<evidence type="ECO:0000256" key="6">
    <source>
        <dbReference type="ARBA" id="ARBA00022490"/>
    </source>
</evidence>
<keyword evidence="12" id="KW-0511">Multifunctional enzyme</keyword>
<dbReference type="SMART" id="SM00822">
    <property type="entry name" value="PKS_KR"/>
    <property type="match status" value="2"/>
</dbReference>
<feature type="domain" description="Ketosynthase family 3 (KS3)" evidence="18">
    <location>
        <begin position="2771"/>
        <end position="3183"/>
    </location>
</feature>
<comment type="pathway">
    <text evidence="3">Lipid metabolism; fatty acid biosynthesis.</text>
</comment>
<dbReference type="InterPro" id="IPR020807">
    <property type="entry name" value="PKS_DH"/>
</dbReference>
<dbReference type="InterPro" id="IPR029063">
    <property type="entry name" value="SAM-dependent_MTases_sf"/>
</dbReference>
<dbReference type="Pfam" id="PF08240">
    <property type="entry name" value="ADH_N"/>
    <property type="match status" value="2"/>
</dbReference>
<feature type="region of interest" description="Disordered" evidence="16">
    <location>
        <begin position="991"/>
        <end position="1011"/>
    </location>
</feature>
<dbReference type="CDD" id="cd02440">
    <property type="entry name" value="AdoMet_MTases"/>
    <property type="match status" value="1"/>
</dbReference>
<dbReference type="InterPro" id="IPR036291">
    <property type="entry name" value="NAD(P)-bd_dom_sf"/>
</dbReference>
<dbReference type="Gene3D" id="1.10.1240.100">
    <property type="match status" value="4"/>
</dbReference>
<evidence type="ECO:0000256" key="9">
    <source>
        <dbReference type="ARBA" id="ARBA00022737"/>
    </source>
</evidence>
<dbReference type="CDD" id="cd08953">
    <property type="entry name" value="KR_2_SDR_x"/>
    <property type="match status" value="1"/>
</dbReference>
<dbReference type="PROSITE" id="PS52019">
    <property type="entry name" value="PKS_MFAS_DH"/>
    <property type="match status" value="2"/>
</dbReference>
<proteinExistence type="inferred from homology"/>
<feature type="active site" description="Proton acceptor; for dehydratase activity" evidence="15">
    <location>
        <position position="1044"/>
    </location>
</feature>
<evidence type="ECO:0000256" key="12">
    <source>
        <dbReference type="ARBA" id="ARBA00023268"/>
    </source>
</evidence>
<dbReference type="Pfam" id="PF14765">
    <property type="entry name" value="PS-DH"/>
    <property type="match status" value="2"/>
</dbReference>
<dbReference type="PROSITE" id="PS50075">
    <property type="entry name" value="CARRIER"/>
    <property type="match status" value="4"/>
</dbReference>
<keyword evidence="10" id="KW-0521">NADP</keyword>
<dbReference type="InterPro" id="IPR013154">
    <property type="entry name" value="ADH-like_N"/>
</dbReference>
<dbReference type="InterPro" id="IPR042104">
    <property type="entry name" value="PKS_dehydratase_sf"/>
</dbReference>
<dbReference type="InterPro" id="IPR049900">
    <property type="entry name" value="PKS_mFAS_DH"/>
</dbReference>
<dbReference type="InterPro" id="IPR006162">
    <property type="entry name" value="Ppantetheine_attach_site"/>
</dbReference>
<dbReference type="InterPro" id="IPR020841">
    <property type="entry name" value="PKS_Beta-ketoAc_synthase_dom"/>
</dbReference>
<evidence type="ECO:0000256" key="11">
    <source>
        <dbReference type="ARBA" id="ARBA00023239"/>
    </source>
</evidence>